<dbReference type="GO" id="GO:0003697">
    <property type="term" value="F:single-stranded DNA binding"/>
    <property type="evidence" value="ECO:0007669"/>
    <property type="project" value="TreeGrafter"/>
</dbReference>
<feature type="domain" description="MCM C-terminal AAA(+) ATPase" evidence="7">
    <location>
        <begin position="1"/>
        <end position="66"/>
    </location>
</feature>
<dbReference type="AlphaFoldDB" id="Q4SYN4"/>
<dbReference type="InterPro" id="IPR027417">
    <property type="entry name" value="P-loop_NTPase"/>
</dbReference>
<protein>
    <submittedName>
        <fullName evidence="8">(spotted green pufferfish) hypothetical protein</fullName>
    </submittedName>
</protein>
<keyword evidence="3 5" id="KW-0067">ATP-binding</keyword>
<dbReference type="Ensembl" id="ENSTNIT00000008502.1">
    <property type="protein sequence ID" value="ENSTNIP00000008336.1"/>
    <property type="gene ID" value="ENSTNIG00000005632.1"/>
</dbReference>
<dbReference type="HOGENOM" id="CLU_150400_0_0_1"/>
<feature type="compositionally biased region" description="Basic and acidic residues" evidence="6">
    <location>
        <begin position="123"/>
        <end position="134"/>
    </location>
</feature>
<dbReference type="Gene3D" id="3.40.50.300">
    <property type="entry name" value="P-loop containing nucleotide triphosphate hydrolases"/>
    <property type="match status" value="1"/>
</dbReference>
<keyword evidence="2 5" id="KW-0547">Nucleotide-binding</keyword>
<evidence type="ECO:0000259" key="7">
    <source>
        <dbReference type="PROSITE" id="PS50051"/>
    </source>
</evidence>
<dbReference type="SMART" id="SM00350">
    <property type="entry name" value="MCM"/>
    <property type="match status" value="1"/>
</dbReference>
<comment type="similarity">
    <text evidence="1 5">Belongs to the MCM family.</text>
</comment>
<dbReference type="InterPro" id="IPR041562">
    <property type="entry name" value="MCM_lid"/>
</dbReference>
<accession>Q4SYN4</accession>
<proteinExistence type="inferred from homology"/>
<sequence length="144" mass="16329">QAGITTTLNSRCSVLAAANSVFGRWDDTKGEDNIDFMPTILSRFDMIFIIKDQHDQQRDMTLARHVMNVHLSAQTQTEGVEGEIPLATFKKYIAYARAKCGPRLSAAASEKLKNRYVLMRTGAREHERETDKRPSIPITVRYVQ</sequence>
<dbReference type="PROSITE" id="PS50051">
    <property type="entry name" value="MCM_2"/>
    <property type="match status" value="1"/>
</dbReference>
<dbReference type="InterPro" id="IPR001208">
    <property type="entry name" value="MCM_dom"/>
</dbReference>
<evidence type="ECO:0000313" key="9">
    <source>
        <dbReference type="Ensembl" id="ENSTNIP00000008336.1"/>
    </source>
</evidence>
<dbReference type="Pfam" id="PF17855">
    <property type="entry name" value="MCM_lid"/>
    <property type="match status" value="1"/>
</dbReference>
<organism evidence="8">
    <name type="scientific">Tetraodon nigroviridis</name>
    <name type="common">Spotted green pufferfish</name>
    <name type="synonym">Chelonodon nigroviridis</name>
    <dbReference type="NCBI Taxonomy" id="99883"/>
    <lineage>
        <taxon>Eukaryota</taxon>
        <taxon>Metazoa</taxon>
        <taxon>Chordata</taxon>
        <taxon>Craniata</taxon>
        <taxon>Vertebrata</taxon>
        <taxon>Euteleostomi</taxon>
        <taxon>Actinopterygii</taxon>
        <taxon>Neopterygii</taxon>
        <taxon>Teleostei</taxon>
        <taxon>Neoteleostei</taxon>
        <taxon>Acanthomorphata</taxon>
        <taxon>Eupercaria</taxon>
        <taxon>Tetraodontiformes</taxon>
        <taxon>Tetradontoidea</taxon>
        <taxon>Tetraodontidae</taxon>
        <taxon>Tetraodon</taxon>
    </lineage>
</organism>
<dbReference type="STRING" id="99883.ENSTNIP00000008336"/>
<evidence type="ECO:0000256" key="1">
    <source>
        <dbReference type="ARBA" id="ARBA00008010"/>
    </source>
</evidence>
<dbReference type="GeneTree" id="ENSGT01150000286966"/>
<dbReference type="GO" id="GO:0000727">
    <property type="term" value="P:double-strand break repair via break-induced replication"/>
    <property type="evidence" value="ECO:0007669"/>
    <property type="project" value="TreeGrafter"/>
</dbReference>
<name>Q4SYN4_TETNG</name>
<dbReference type="EMBL" id="CAAE01012011">
    <property type="protein sequence ID" value="CAF94248.1"/>
    <property type="molecule type" value="Genomic_DNA"/>
</dbReference>
<keyword evidence="10" id="KW-1185">Reference proteome</keyword>
<dbReference type="PRINTS" id="PR01657">
    <property type="entry name" value="MCMFAMILY"/>
</dbReference>
<dbReference type="GO" id="GO:0006270">
    <property type="term" value="P:DNA replication initiation"/>
    <property type="evidence" value="ECO:0007669"/>
    <property type="project" value="TreeGrafter"/>
</dbReference>
<reference evidence="8 10" key="1">
    <citation type="journal article" date="2004" name="Nature">
        <title>Genome duplication in the teleost fish Tetraodon nigroviridis reveals the early vertebrate proto-karyotype.</title>
        <authorList>
            <person name="Jaillon O."/>
            <person name="Aury J.-M."/>
            <person name="Brunet F."/>
            <person name="Petit J.-L."/>
            <person name="Stange-Thomann N."/>
            <person name="Mauceli E."/>
            <person name="Bouneau L."/>
            <person name="Fischer C."/>
            <person name="Ozouf-Costaz C."/>
            <person name="Bernot A."/>
            <person name="Nicaud S."/>
            <person name="Jaffe D."/>
            <person name="Fisher S."/>
            <person name="Lutfalla G."/>
            <person name="Dossat C."/>
            <person name="Segurens B."/>
            <person name="Dasilva C."/>
            <person name="Salanoubat M."/>
            <person name="Levy M."/>
            <person name="Boudet N."/>
            <person name="Castellano S."/>
            <person name="Anthouard V."/>
            <person name="Jubin C."/>
            <person name="Castelli V."/>
            <person name="Katinka M."/>
            <person name="Vacherie B."/>
            <person name="Biemont C."/>
            <person name="Skalli Z."/>
            <person name="Cattolico L."/>
            <person name="Poulain J."/>
            <person name="De Berardinis V."/>
            <person name="Cruaud C."/>
            <person name="Duprat S."/>
            <person name="Brottier P."/>
            <person name="Coutanceau J.-P."/>
            <person name="Gouzy J."/>
            <person name="Parra G."/>
            <person name="Lardier G."/>
            <person name="Chapple C."/>
            <person name="McKernan K.J."/>
            <person name="McEwan P."/>
            <person name="Bosak S."/>
            <person name="Kellis M."/>
            <person name="Volff J.-N."/>
            <person name="Guigo R."/>
            <person name="Zody M.C."/>
            <person name="Mesirov J."/>
            <person name="Lindblad-Toh K."/>
            <person name="Birren B."/>
            <person name="Nusbaum C."/>
            <person name="Kahn D."/>
            <person name="Robinson-Rechavi M."/>
            <person name="Laudet V."/>
            <person name="Schachter V."/>
            <person name="Quetier F."/>
            <person name="Saurin W."/>
            <person name="Scarpelli C."/>
            <person name="Wincker P."/>
            <person name="Lander E.S."/>
            <person name="Weissenbach J."/>
            <person name="Roest Crollius H."/>
        </authorList>
    </citation>
    <scope>NUCLEOTIDE SEQUENCE [LARGE SCALE GENOMIC DNA]</scope>
</reference>
<dbReference type="Proteomes" id="UP000007303">
    <property type="component" value="Unassembled WGS sequence"/>
</dbReference>
<feature type="non-terminal residue" evidence="8">
    <location>
        <position position="144"/>
    </location>
</feature>
<reference evidence="8" key="2">
    <citation type="submission" date="2004-02" db="EMBL/GenBank/DDBJ databases">
        <authorList>
            <consortium name="Genoscope"/>
            <consortium name="Whitehead Institute Centre for Genome Research"/>
        </authorList>
    </citation>
    <scope>NUCLEOTIDE SEQUENCE</scope>
</reference>
<dbReference type="InterPro" id="IPR031327">
    <property type="entry name" value="MCM"/>
</dbReference>
<evidence type="ECO:0000256" key="2">
    <source>
        <dbReference type="ARBA" id="ARBA00022741"/>
    </source>
</evidence>
<reference evidence="9" key="3">
    <citation type="submission" date="2025-05" db="UniProtKB">
        <authorList>
            <consortium name="Ensembl"/>
        </authorList>
    </citation>
    <scope>IDENTIFICATION</scope>
</reference>
<dbReference type="SUPFAM" id="SSF52540">
    <property type="entry name" value="P-loop containing nucleoside triphosphate hydrolases"/>
    <property type="match status" value="1"/>
</dbReference>
<feature type="non-terminal residue" evidence="8">
    <location>
        <position position="1"/>
    </location>
</feature>
<dbReference type="PANTHER" id="PTHR11630">
    <property type="entry name" value="DNA REPLICATION LICENSING FACTOR MCM FAMILY MEMBER"/>
    <property type="match status" value="1"/>
</dbReference>
<evidence type="ECO:0000256" key="3">
    <source>
        <dbReference type="ARBA" id="ARBA00022840"/>
    </source>
</evidence>
<dbReference type="GO" id="GO:0042555">
    <property type="term" value="C:MCM complex"/>
    <property type="evidence" value="ECO:0007669"/>
    <property type="project" value="TreeGrafter"/>
</dbReference>
<dbReference type="GO" id="GO:0043138">
    <property type="term" value="F:3'-5' DNA helicase activity"/>
    <property type="evidence" value="ECO:0007669"/>
    <property type="project" value="TreeGrafter"/>
</dbReference>
<evidence type="ECO:0000313" key="8">
    <source>
        <dbReference type="EMBL" id="CAF94248.1"/>
    </source>
</evidence>
<evidence type="ECO:0000313" key="10">
    <source>
        <dbReference type="Proteomes" id="UP000007303"/>
    </source>
</evidence>
<feature type="region of interest" description="Disordered" evidence="6">
    <location>
        <begin position="123"/>
        <end position="144"/>
    </location>
</feature>
<dbReference type="PANTHER" id="PTHR11630:SF42">
    <property type="entry name" value="DNA REPLICATION LICENSING FACTOR MCM5"/>
    <property type="match status" value="1"/>
</dbReference>
<gene>
    <name evidence="8" type="ORF">GSTENG00010241001</name>
</gene>
<dbReference type="Pfam" id="PF00493">
    <property type="entry name" value="MCM"/>
    <property type="match status" value="1"/>
</dbReference>
<evidence type="ECO:0000256" key="6">
    <source>
        <dbReference type="SAM" id="MobiDB-lite"/>
    </source>
</evidence>
<dbReference type="GO" id="GO:0005634">
    <property type="term" value="C:nucleus"/>
    <property type="evidence" value="ECO:0007669"/>
    <property type="project" value="TreeGrafter"/>
</dbReference>
<dbReference type="GO" id="GO:0005524">
    <property type="term" value="F:ATP binding"/>
    <property type="evidence" value="ECO:0007669"/>
    <property type="project" value="UniProtKB-KW"/>
</dbReference>
<keyword evidence="4 5" id="KW-0238">DNA-binding</keyword>
<dbReference type="GO" id="GO:0017116">
    <property type="term" value="F:single-stranded DNA helicase activity"/>
    <property type="evidence" value="ECO:0007669"/>
    <property type="project" value="TreeGrafter"/>
</dbReference>
<evidence type="ECO:0000256" key="5">
    <source>
        <dbReference type="RuleBase" id="RU004070"/>
    </source>
</evidence>
<dbReference type="KEGG" id="tng:GSTEN00010241G001"/>
<evidence type="ECO:0000256" key="4">
    <source>
        <dbReference type="ARBA" id="ARBA00023125"/>
    </source>
</evidence>
<dbReference type="OrthoDB" id="10036721at2759"/>